<dbReference type="PANTHER" id="PTHR35807:SF1">
    <property type="entry name" value="TRANSCRIPTIONAL REGULATOR REDD"/>
    <property type="match status" value="1"/>
</dbReference>
<dbReference type="RefSeq" id="WP_253780766.1">
    <property type="nucleotide sequence ID" value="NZ_BAAAVE010000014.1"/>
</dbReference>
<dbReference type="Pfam" id="PF03704">
    <property type="entry name" value="BTAD"/>
    <property type="match status" value="1"/>
</dbReference>
<dbReference type="Pfam" id="PF00486">
    <property type="entry name" value="Trans_reg_C"/>
    <property type="match status" value="1"/>
</dbReference>
<evidence type="ECO:0000256" key="6">
    <source>
        <dbReference type="PROSITE-ProRule" id="PRU01091"/>
    </source>
</evidence>
<feature type="repeat" description="TPR" evidence="5">
    <location>
        <begin position="742"/>
        <end position="775"/>
    </location>
</feature>
<dbReference type="CDD" id="cd15831">
    <property type="entry name" value="BTAD"/>
    <property type="match status" value="1"/>
</dbReference>
<dbReference type="InterPro" id="IPR051677">
    <property type="entry name" value="AfsR-DnrI-RedD_regulator"/>
</dbReference>
<dbReference type="SMART" id="SM01043">
    <property type="entry name" value="BTAD"/>
    <property type="match status" value="1"/>
</dbReference>
<evidence type="ECO:0000259" key="8">
    <source>
        <dbReference type="PROSITE" id="PS51755"/>
    </source>
</evidence>
<evidence type="ECO:0000256" key="2">
    <source>
        <dbReference type="ARBA" id="ARBA00023015"/>
    </source>
</evidence>
<evidence type="ECO:0000256" key="5">
    <source>
        <dbReference type="PROSITE-ProRule" id="PRU00339"/>
    </source>
</evidence>
<dbReference type="SMART" id="SM00862">
    <property type="entry name" value="Trans_reg_C"/>
    <property type="match status" value="1"/>
</dbReference>
<dbReference type="InterPro" id="IPR016032">
    <property type="entry name" value="Sig_transdc_resp-reg_C-effctor"/>
</dbReference>
<dbReference type="Gene3D" id="1.10.10.10">
    <property type="entry name" value="Winged helix-like DNA-binding domain superfamily/Winged helix DNA-binding domain"/>
    <property type="match status" value="2"/>
</dbReference>
<feature type="compositionally biased region" description="Basic and acidic residues" evidence="7">
    <location>
        <begin position="274"/>
        <end position="291"/>
    </location>
</feature>
<dbReference type="Pfam" id="PF13424">
    <property type="entry name" value="TPR_12"/>
    <property type="match status" value="3"/>
</dbReference>
<dbReference type="SUPFAM" id="SSF46894">
    <property type="entry name" value="C-terminal effector domain of the bipartite response regulators"/>
    <property type="match status" value="1"/>
</dbReference>
<organism evidence="9 10">
    <name type="scientific">Nonomuraea roseoviolacea subsp. carminata</name>
    <dbReference type="NCBI Taxonomy" id="160689"/>
    <lineage>
        <taxon>Bacteria</taxon>
        <taxon>Bacillati</taxon>
        <taxon>Actinomycetota</taxon>
        <taxon>Actinomycetes</taxon>
        <taxon>Streptosporangiales</taxon>
        <taxon>Streptosporangiaceae</taxon>
        <taxon>Nonomuraea</taxon>
    </lineage>
</organism>
<evidence type="ECO:0000256" key="3">
    <source>
        <dbReference type="ARBA" id="ARBA00023125"/>
    </source>
</evidence>
<keyword evidence="2" id="KW-0805">Transcription regulation</keyword>
<dbReference type="EMBL" id="JAMZEC010000001">
    <property type="protein sequence ID" value="MCP2352873.1"/>
    <property type="molecule type" value="Genomic_DNA"/>
</dbReference>
<accession>A0ABT1KFU3</accession>
<sequence length="1019" mass="109268">MEFRVLGALDLRLDGSPVPLTAPKQRALLAVLLIAAGRPVPARRLVDELWGGSPPRSVDSTLHSLVSRLRAKGVSAITKEPGGYRLGLEGAAVDAHAFERLAGRARESAESGASGEAARLYREALDLWRAAALVDVPDSPAVAAERVRLDGLRLAVWEEYADALAGAGRHAEVAARLRGVLAEHPLRESLWTRMIVALDRSGRPDEALAAYDRARRALAEELGLDPGPELRHVHQRILRRGEERPAEVGDDEPPAGAAWRAGGNPPPTEPTLKMGDRHPAGAARKTGDRRPTGAARQVVDERSAGVAVPRQLPPAPACFTGRVATFRELAALVEPGRPRVAVVSGMPGVGKSALALHWAHRMAARFPDGQLFADLRGHRPREAVTPREALDRFVRALGMPAEQVPAGQDELAAAYRTLLAGRRVLVVLDDAAGPAQVEPLLPAGEGCLVLVTSRGRLSGLALRHAVRAVDLDVLSEPEAVALLTAVIGPRAHAEPGAVAELARRCGRLPLALRIAGAHLAGNPHRRISVYLEDLAERGRLASLRLRDTFGDGVGAMDDDASTAAVQATFDLSYRALGEAERAAFRRLGLVPGGGFTAEALAALLGVPPAEARARLDVLLAASLVQARPGRARAERYHLHDLLLDYARHRCAAEDAAPVREQAVERLLSWYATIGDPTALHDDLDNVLAATRHAAEAGAEAAWRLPAALARPLALAHRPALAAELHALAVTAAARSGRPREEAAAHNDLGEAYERLGRYPEALAEHGAALELHRRLGDRRGTGTALRSVGTVHWLLGRYDDALAHLYEARDVMEAAGDEGPLGQTYNLLGIVLRTLGRMDEAVTWYERALAAHRRAGDRNGEANALNNLGVIHAERGRHDVALGLYRRALALRRAEGSRRGEARALNNIGLMEIHLGRRDRALGHLLRALAAHRETGDRRGEGQVAHDLGGLYHLLGREEEALAHYAEALRVRSEIGDRRGLAETHRDLGELHAGRGDDVAARHHGDAAARIFTELGITA</sequence>
<dbReference type="Gene3D" id="1.25.40.10">
    <property type="entry name" value="Tetratricopeptide repeat domain"/>
    <property type="match status" value="2"/>
</dbReference>
<dbReference type="InterPro" id="IPR019734">
    <property type="entry name" value="TPR_rpt"/>
</dbReference>
<dbReference type="SUPFAM" id="SSF48452">
    <property type="entry name" value="TPR-like"/>
    <property type="match status" value="3"/>
</dbReference>
<keyword evidence="10" id="KW-1185">Reference proteome</keyword>
<dbReference type="SMART" id="SM00028">
    <property type="entry name" value="TPR"/>
    <property type="match status" value="8"/>
</dbReference>
<protein>
    <submittedName>
        <fullName evidence="9">DNA-binding SARP family transcriptional activator/Tfp pilus assembly protein PilF</fullName>
    </submittedName>
</protein>
<dbReference type="Gene3D" id="3.40.50.300">
    <property type="entry name" value="P-loop containing nucleotide triphosphate hydrolases"/>
    <property type="match status" value="1"/>
</dbReference>
<evidence type="ECO:0000256" key="7">
    <source>
        <dbReference type="SAM" id="MobiDB-lite"/>
    </source>
</evidence>
<dbReference type="InterPro" id="IPR005158">
    <property type="entry name" value="BTAD"/>
</dbReference>
<dbReference type="InterPro" id="IPR011990">
    <property type="entry name" value="TPR-like_helical_dom_sf"/>
</dbReference>
<evidence type="ECO:0000256" key="4">
    <source>
        <dbReference type="ARBA" id="ARBA00023163"/>
    </source>
</evidence>
<feature type="repeat" description="TPR" evidence="5">
    <location>
        <begin position="862"/>
        <end position="895"/>
    </location>
</feature>
<feature type="region of interest" description="Disordered" evidence="7">
    <location>
        <begin position="241"/>
        <end position="295"/>
    </location>
</feature>
<dbReference type="InterPro" id="IPR001867">
    <property type="entry name" value="OmpR/PhoB-type_DNA-bd"/>
</dbReference>
<dbReference type="Proteomes" id="UP001320766">
    <property type="component" value="Unassembled WGS sequence"/>
</dbReference>
<dbReference type="PROSITE" id="PS51755">
    <property type="entry name" value="OMPR_PHOB"/>
    <property type="match status" value="1"/>
</dbReference>
<feature type="domain" description="OmpR/PhoB-type" evidence="8">
    <location>
        <begin position="1"/>
        <end position="88"/>
    </location>
</feature>
<evidence type="ECO:0000313" key="10">
    <source>
        <dbReference type="Proteomes" id="UP001320766"/>
    </source>
</evidence>
<dbReference type="PROSITE" id="PS50005">
    <property type="entry name" value="TPR"/>
    <property type="match status" value="3"/>
</dbReference>
<gene>
    <name evidence="9" type="ORF">HD595_008995</name>
</gene>
<keyword evidence="4" id="KW-0804">Transcription</keyword>
<dbReference type="InterPro" id="IPR036388">
    <property type="entry name" value="WH-like_DNA-bd_sf"/>
</dbReference>
<evidence type="ECO:0000256" key="1">
    <source>
        <dbReference type="ARBA" id="ARBA00005820"/>
    </source>
</evidence>
<name>A0ABT1KFU3_9ACTN</name>
<dbReference type="GO" id="GO:0003677">
    <property type="term" value="F:DNA binding"/>
    <property type="evidence" value="ECO:0007669"/>
    <property type="project" value="UniProtKB-KW"/>
</dbReference>
<evidence type="ECO:0000313" key="9">
    <source>
        <dbReference type="EMBL" id="MCP2352873.1"/>
    </source>
</evidence>
<keyword evidence="5" id="KW-0802">TPR repeat</keyword>
<comment type="similarity">
    <text evidence="1">Belongs to the AfsR/DnrI/RedD regulatory family.</text>
</comment>
<dbReference type="InterPro" id="IPR027417">
    <property type="entry name" value="P-loop_NTPase"/>
</dbReference>
<dbReference type="SUPFAM" id="SSF52540">
    <property type="entry name" value="P-loop containing nucleoside triphosphate hydrolases"/>
    <property type="match status" value="1"/>
</dbReference>
<dbReference type="PRINTS" id="PR00364">
    <property type="entry name" value="DISEASERSIST"/>
</dbReference>
<feature type="DNA-binding region" description="OmpR/PhoB-type" evidence="6">
    <location>
        <begin position="1"/>
        <end position="88"/>
    </location>
</feature>
<comment type="caution">
    <text evidence="9">The sequence shown here is derived from an EMBL/GenBank/DDBJ whole genome shotgun (WGS) entry which is preliminary data.</text>
</comment>
<proteinExistence type="inferred from homology"/>
<keyword evidence="3 6" id="KW-0238">DNA-binding</keyword>
<reference evidence="9 10" key="1">
    <citation type="submission" date="2022-06" db="EMBL/GenBank/DDBJ databases">
        <title>Sequencing the genomes of 1000 actinobacteria strains.</title>
        <authorList>
            <person name="Klenk H.-P."/>
        </authorList>
    </citation>
    <scope>NUCLEOTIDE SEQUENCE [LARGE SCALE GENOMIC DNA]</scope>
    <source>
        <strain evidence="9 10">DSM 44170</strain>
    </source>
</reference>
<dbReference type="PANTHER" id="PTHR35807">
    <property type="entry name" value="TRANSCRIPTIONAL REGULATOR REDD-RELATED"/>
    <property type="match status" value="1"/>
</dbReference>
<feature type="repeat" description="TPR" evidence="5">
    <location>
        <begin position="822"/>
        <end position="855"/>
    </location>
</feature>